<evidence type="ECO:0000313" key="3">
    <source>
        <dbReference type="Proteomes" id="UP001140091"/>
    </source>
</evidence>
<organism evidence="2 3">
    <name type="scientific">Candolleomyces eurysporus</name>
    <dbReference type="NCBI Taxonomy" id="2828524"/>
    <lineage>
        <taxon>Eukaryota</taxon>
        <taxon>Fungi</taxon>
        <taxon>Dikarya</taxon>
        <taxon>Basidiomycota</taxon>
        <taxon>Agaricomycotina</taxon>
        <taxon>Agaricomycetes</taxon>
        <taxon>Agaricomycetidae</taxon>
        <taxon>Agaricales</taxon>
        <taxon>Agaricineae</taxon>
        <taxon>Psathyrellaceae</taxon>
        <taxon>Candolleomyces</taxon>
    </lineage>
</organism>
<accession>A0A9W8JML4</accession>
<evidence type="ECO:0000313" key="2">
    <source>
        <dbReference type="EMBL" id="KAJ2933633.1"/>
    </source>
</evidence>
<gene>
    <name evidence="2" type="ORF">H1R20_g3411</name>
</gene>
<comment type="caution">
    <text evidence="2">The sequence shown here is derived from an EMBL/GenBank/DDBJ whole genome shotgun (WGS) entry which is preliminary data.</text>
</comment>
<reference evidence="2" key="1">
    <citation type="submission" date="2022-06" db="EMBL/GenBank/DDBJ databases">
        <title>Genome Sequence of Candolleomyces eurysporus.</title>
        <authorList>
            <person name="Buettner E."/>
        </authorList>
    </citation>
    <scope>NUCLEOTIDE SEQUENCE</scope>
    <source>
        <strain evidence="2">VTCC 930004</strain>
    </source>
</reference>
<sequence>MESVTKALRRELKVKALELDKIKAEQAFRASQADEMHAAIGELKAGFSKFQTDGVRGQKAVQEYVVALERQVDASRSSHSKAFRDVGQSLSNIATFMEEIGANPFKFANLGRPERPSEAVTQLRSAASRLQQNPDKKQA</sequence>
<feature type="compositionally biased region" description="Polar residues" evidence="1">
    <location>
        <begin position="119"/>
        <end position="133"/>
    </location>
</feature>
<feature type="region of interest" description="Disordered" evidence="1">
    <location>
        <begin position="109"/>
        <end position="139"/>
    </location>
</feature>
<keyword evidence="3" id="KW-1185">Reference proteome</keyword>
<evidence type="ECO:0000256" key="1">
    <source>
        <dbReference type="SAM" id="MobiDB-lite"/>
    </source>
</evidence>
<proteinExistence type="predicted"/>
<protein>
    <submittedName>
        <fullName evidence="2">Uncharacterized protein</fullName>
    </submittedName>
</protein>
<dbReference type="Proteomes" id="UP001140091">
    <property type="component" value="Unassembled WGS sequence"/>
</dbReference>
<dbReference type="EMBL" id="JANBPK010000738">
    <property type="protein sequence ID" value="KAJ2933633.1"/>
    <property type="molecule type" value="Genomic_DNA"/>
</dbReference>
<feature type="non-terminal residue" evidence="2">
    <location>
        <position position="1"/>
    </location>
</feature>
<name>A0A9W8JML4_9AGAR</name>
<dbReference type="AlphaFoldDB" id="A0A9W8JML4"/>